<protein>
    <submittedName>
        <fullName evidence="2">Uncharacterized membrane protein SpoIIM, required for sporulation</fullName>
    </submittedName>
</protein>
<keyword evidence="1" id="KW-1133">Transmembrane helix</keyword>
<dbReference type="Pfam" id="PF01944">
    <property type="entry name" value="SpoIIM"/>
    <property type="match status" value="1"/>
</dbReference>
<feature type="transmembrane region" description="Helical" evidence="1">
    <location>
        <begin position="263"/>
        <end position="281"/>
    </location>
</feature>
<reference evidence="2 3" key="1">
    <citation type="submission" date="2016-10" db="EMBL/GenBank/DDBJ databases">
        <authorList>
            <person name="de Groot N.N."/>
        </authorList>
    </citation>
    <scope>NUCLEOTIDE SEQUENCE [LARGE SCALE GENOMIC DNA]</scope>
    <source>
        <strain evidence="2 3">DSM 6793</strain>
    </source>
</reference>
<keyword evidence="3" id="KW-1185">Reference proteome</keyword>
<dbReference type="STRING" id="927664.SAMN05421780_1224"/>
<evidence type="ECO:0000313" key="2">
    <source>
        <dbReference type="EMBL" id="SFD01849.1"/>
    </source>
</evidence>
<dbReference type="RefSeq" id="WP_091516957.1">
    <property type="nucleotide sequence ID" value="NZ_FOLE01000022.1"/>
</dbReference>
<dbReference type="PANTHER" id="PTHR35337:SF1">
    <property type="entry name" value="SLR1478 PROTEIN"/>
    <property type="match status" value="1"/>
</dbReference>
<feature type="transmembrane region" description="Helical" evidence="1">
    <location>
        <begin position="293"/>
        <end position="311"/>
    </location>
</feature>
<dbReference type="InterPro" id="IPR002798">
    <property type="entry name" value="SpoIIM-like"/>
</dbReference>
<keyword evidence="1" id="KW-0812">Transmembrane</keyword>
<dbReference type="OrthoDB" id="9800053at2"/>
<dbReference type="Proteomes" id="UP000199514">
    <property type="component" value="Unassembled WGS sequence"/>
</dbReference>
<feature type="transmembrane region" description="Helical" evidence="1">
    <location>
        <begin position="208"/>
        <end position="235"/>
    </location>
</feature>
<evidence type="ECO:0000313" key="3">
    <source>
        <dbReference type="Proteomes" id="UP000199514"/>
    </source>
</evidence>
<dbReference type="PANTHER" id="PTHR35337">
    <property type="entry name" value="SLR1478 PROTEIN"/>
    <property type="match status" value="1"/>
</dbReference>
<gene>
    <name evidence="2" type="ORF">SAMN05421780_1224</name>
</gene>
<sequence length="318" mass="36260">MREAAFREQNKKRWQHFEQLLSQPRNVDADQLADLFVQLTDDLAYSATQYPESPTTLYLNQLTGKVHQLIYRNKKEKKSRLITFWTQELPLIFYSMRLYFLYSLILFLITAAIGAFSAAYDDTFVRLILGDSYVNQTLYNIKNGDPMAVYKQQDAFEMFFLIALNNIKVSFQVFAMGVMLPLIGACVMLFYNGVMLGSFQYFFHTKGLLLFSAMTIWLHGTIEIAAIVLAGGAGWRVGNSILFPETYSRADSFRLGAKEGVKVLFGLIPFFLVAAFIEGFVTRHTEMPTVVKLLIIGGSLAFLVWYVILYPRKVAQNA</sequence>
<dbReference type="AlphaFoldDB" id="A0A1I1NW68"/>
<feature type="transmembrane region" description="Helical" evidence="1">
    <location>
        <begin position="99"/>
        <end position="120"/>
    </location>
</feature>
<keyword evidence="1" id="KW-0472">Membrane</keyword>
<dbReference type="EMBL" id="FOLE01000022">
    <property type="protein sequence ID" value="SFD01849.1"/>
    <property type="molecule type" value="Genomic_DNA"/>
</dbReference>
<feature type="transmembrane region" description="Helical" evidence="1">
    <location>
        <begin position="173"/>
        <end position="196"/>
    </location>
</feature>
<organism evidence="2 3">
    <name type="scientific">Flexibacter flexilis DSM 6793</name>
    <dbReference type="NCBI Taxonomy" id="927664"/>
    <lineage>
        <taxon>Bacteria</taxon>
        <taxon>Pseudomonadati</taxon>
        <taxon>Bacteroidota</taxon>
        <taxon>Cytophagia</taxon>
        <taxon>Cytophagales</taxon>
        <taxon>Flexibacteraceae</taxon>
        <taxon>Flexibacter</taxon>
    </lineage>
</organism>
<proteinExistence type="predicted"/>
<name>A0A1I1NW68_9BACT</name>
<accession>A0A1I1NW68</accession>
<evidence type="ECO:0000256" key="1">
    <source>
        <dbReference type="SAM" id="Phobius"/>
    </source>
</evidence>